<dbReference type="EMBL" id="AGNL01026026">
    <property type="protein sequence ID" value="EJK58169.1"/>
    <property type="molecule type" value="Genomic_DNA"/>
</dbReference>
<evidence type="ECO:0000256" key="1">
    <source>
        <dbReference type="SAM" id="MobiDB-lite"/>
    </source>
</evidence>
<name>K0S0H1_THAOC</name>
<keyword evidence="3" id="KW-1185">Reference proteome</keyword>
<feature type="compositionally biased region" description="Basic and acidic residues" evidence="1">
    <location>
        <begin position="232"/>
        <end position="244"/>
    </location>
</feature>
<protein>
    <submittedName>
        <fullName evidence="2">Uncharacterized protein</fullName>
    </submittedName>
</protein>
<reference evidence="2 3" key="1">
    <citation type="journal article" date="2012" name="Genome Biol.">
        <title>Genome and low-iron response of an oceanic diatom adapted to chronic iron limitation.</title>
        <authorList>
            <person name="Lommer M."/>
            <person name="Specht M."/>
            <person name="Roy A.S."/>
            <person name="Kraemer L."/>
            <person name="Andreson R."/>
            <person name="Gutowska M.A."/>
            <person name="Wolf J."/>
            <person name="Bergner S.V."/>
            <person name="Schilhabel M.B."/>
            <person name="Klostermeier U.C."/>
            <person name="Beiko R.G."/>
            <person name="Rosenstiel P."/>
            <person name="Hippler M."/>
            <person name="Laroche J."/>
        </authorList>
    </citation>
    <scope>NUCLEOTIDE SEQUENCE [LARGE SCALE GENOMIC DNA]</scope>
    <source>
        <strain evidence="2 3">CCMP1005</strain>
    </source>
</reference>
<feature type="region of interest" description="Disordered" evidence="1">
    <location>
        <begin position="106"/>
        <end position="191"/>
    </location>
</feature>
<feature type="compositionally biased region" description="Basic and acidic residues" evidence="1">
    <location>
        <begin position="108"/>
        <end position="132"/>
    </location>
</feature>
<feature type="non-terminal residue" evidence="2">
    <location>
        <position position="1"/>
    </location>
</feature>
<dbReference type="AlphaFoldDB" id="K0S0H1"/>
<feature type="region of interest" description="Disordered" evidence="1">
    <location>
        <begin position="66"/>
        <end position="94"/>
    </location>
</feature>
<sequence length="706" mass="76337">RGVRKKVGQLCVVEEAGERRPQKGIRDKRSHPNLLVVRGADVVPRRALEVQPVPALSEPVLPLRLDDGARGEEAGGRDGPVPRHALGHAAQRAAHPGHAYLEEAPELGAREVPRDRHESVLRQDVERTRPEPPRPLVLHDVARDEAPPAPEDAALEVVPYPRRGRREAPLADAGGAGSAAGGGAPVPEEGQLGEVRLGPALDAPGVVPLLVVFFFASGEGNAAGKGVGKLKTSPEPERAPEGGKKTTHRPGSVGRRGVVFARTRRSGSIPTPEFRIVLPLVEARADLHRAPVGPGDHGVAVAVPVAVDTVAHERAPGGGGRAGRLALHGVGEAPLVAARRAADVAGPGGVVEGDAVPPLPLEVLVQHGPYGAALRLLFSYLLTPICCRSVWDWDGISRPGGGLALPSLPPLLFYASPSFWIAPCPVPVSVQPFTQSSSGFEIPRRIGIGNTGLISPRFSARSANVSDQSREVLFSLSACGSHLRDRKTDNILEAHMQDTELGHFRTVLTAAVATAVLFTTASPPPLAALAALRRRPVGTAGDFPERRRHGWKSKYAFGYRKDQQRGRRCPLCRGTIPPSQEEISSIKMTQFVMKKTDKSDPSYEGYARKVKQFEAEYGEDWEGTAIEYDDDYVNLPFYVFEAAKGGNFRTTILHFKARQRQRQGLGKCKVRMCWEHGATVFSSSVQRIRFDEVLAVEWRGRERHEF</sequence>
<gene>
    <name evidence="2" type="ORF">THAOC_21728</name>
</gene>
<evidence type="ECO:0000313" key="2">
    <source>
        <dbReference type="EMBL" id="EJK58169.1"/>
    </source>
</evidence>
<feature type="compositionally biased region" description="Basic and acidic residues" evidence="1">
    <location>
        <begin position="66"/>
        <end position="76"/>
    </location>
</feature>
<accession>K0S0H1</accession>
<organism evidence="2 3">
    <name type="scientific">Thalassiosira oceanica</name>
    <name type="common">Marine diatom</name>
    <dbReference type="NCBI Taxonomy" id="159749"/>
    <lineage>
        <taxon>Eukaryota</taxon>
        <taxon>Sar</taxon>
        <taxon>Stramenopiles</taxon>
        <taxon>Ochrophyta</taxon>
        <taxon>Bacillariophyta</taxon>
        <taxon>Coscinodiscophyceae</taxon>
        <taxon>Thalassiosirophycidae</taxon>
        <taxon>Thalassiosirales</taxon>
        <taxon>Thalassiosiraceae</taxon>
        <taxon>Thalassiosira</taxon>
    </lineage>
</organism>
<dbReference type="Proteomes" id="UP000266841">
    <property type="component" value="Unassembled WGS sequence"/>
</dbReference>
<evidence type="ECO:0000313" key="3">
    <source>
        <dbReference type="Proteomes" id="UP000266841"/>
    </source>
</evidence>
<feature type="compositionally biased region" description="Gly residues" evidence="1">
    <location>
        <begin position="174"/>
        <end position="184"/>
    </location>
</feature>
<comment type="caution">
    <text evidence="2">The sequence shown here is derived from an EMBL/GenBank/DDBJ whole genome shotgun (WGS) entry which is preliminary data.</text>
</comment>
<feature type="region of interest" description="Disordered" evidence="1">
    <location>
        <begin position="223"/>
        <end position="253"/>
    </location>
</feature>
<proteinExistence type="predicted"/>